<protein>
    <submittedName>
        <fullName evidence="1">ATPase</fullName>
    </submittedName>
</protein>
<keyword evidence="2" id="KW-1185">Reference proteome</keyword>
<dbReference type="Gene3D" id="3.40.50.300">
    <property type="entry name" value="P-loop containing nucleotide triphosphate hydrolases"/>
    <property type="match status" value="1"/>
</dbReference>
<dbReference type="SUPFAM" id="SSF52540">
    <property type="entry name" value="P-loop containing nucleoside triphosphate hydrolases"/>
    <property type="match status" value="1"/>
</dbReference>
<proteinExistence type="predicted"/>
<dbReference type="EMBL" id="BAAAME010000006">
    <property type="protein sequence ID" value="GAA1750937.1"/>
    <property type="molecule type" value="Genomic_DNA"/>
</dbReference>
<gene>
    <name evidence="1" type="ORF">GCM10009710_33420</name>
</gene>
<reference evidence="1 2" key="1">
    <citation type="journal article" date="2019" name="Int. J. Syst. Evol. Microbiol.">
        <title>The Global Catalogue of Microorganisms (GCM) 10K type strain sequencing project: providing services to taxonomists for standard genome sequencing and annotation.</title>
        <authorList>
            <consortium name="The Broad Institute Genomics Platform"/>
            <consortium name="The Broad Institute Genome Sequencing Center for Infectious Disease"/>
            <person name="Wu L."/>
            <person name="Ma J."/>
        </authorList>
    </citation>
    <scope>NUCLEOTIDE SEQUENCE [LARGE SCALE GENOMIC DNA]</scope>
    <source>
        <strain evidence="1 2">JCM 13518</strain>
    </source>
</reference>
<dbReference type="Proteomes" id="UP001501057">
    <property type="component" value="Unassembled WGS sequence"/>
</dbReference>
<accession>A0ABN2K943</accession>
<name>A0ABN2K943_9ACTN</name>
<evidence type="ECO:0000313" key="2">
    <source>
        <dbReference type="Proteomes" id="UP001501057"/>
    </source>
</evidence>
<organism evidence="1 2">
    <name type="scientific">Aeromicrobium alkaliterrae</name>
    <dbReference type="NCBI Taxonomy" id="302168"/>
    <lineage>
        <taxon>Bacteria</taxon>
        <taxon>Bacillati</taxon>
        <taxon>Actinomycetota</taxon>
        <taxon>Actinomycetes</taxon>
        <taxon>Propionibacteriales</taxon>
        <taxon>Nocardioidaceae</taxon>
        <taxon>Aeromicrobium</taxon>
    </lineage>
</organism>
<evidence type="ECO:0000313" key="1">
    <source>
        <dbReference type="EMBL" id="GAA1750937.1"/>
    </source>
</evidence>
<dbReference type="InterPro" id="IPR027417">
    <property type="entry name" value="P-loop_NTPase"/>
</dbReference>
<sequence length="520" mass="55974">MKRRRSEQADFTPAQLAERERYEADQAMRAALAKRPSRVGARGWSGQGAGAASYISPPTDWRGSTVQVCGLWPFAAGSGVPTIGVPLGRYLGPNGHGSTVCCDPISWFERTSLILNPSMFVLGLPALGKSTLVRRMSLGLSGFGVLPMFFGDLKPDYVDLVEAMGGQVIRLGRGRGGLNVLDPGGAAHAAERLQGKAKIAVLADMKARRETMVGALLTIARRTPPTVHEENIVSAALRVLDEKHDGVPILGDLLEVIREAPEELRRVALDRGDIDRYRDATHDLEASLMALTGDDRLGTMFNAPTSVAMDLGRPVVFDVSAVDESDKDLQAATLMACWSTGFGAINVSHALADAGLEPQRRYFIVLDELWRALRSGPGMVDRVDALTRLNRQMGVGQAMISHTMSDLQALPNAEDRMKARGFVERAGFVVCGGLPEGEMKDLTTAVGMSQAEQQLLMSWSSPATWDTGGTSAPPARGKFLIKVGSRPGIPVQVQLTEAERAVNDTNKRWAQVDRPAAQVG</sequence>
<dbReference type="RefSeq" id="WP_344203728.1">
    <property type="nucleotide sequence ID" value="NZ_BAAAME010000006.1"/>
</dbReference>
<comment type="caution">
    <text evidence="1">The sequence shown here is derived from an EMBL/GenBank/DDBJ whole genome shotgun (WGS) entry which is preliminary data.</text>
</comment>